<feature type="compositionally biased region" description="Basic and acidic residues" evidence="2">
    <location>
        <begin position="113"/>
        <end position="122"/>
    </location>
</feature>
<feature type="region of interest" description="Disordered" evidence="2">
    <location>
        <begin position="94"/>
        <end position="124"/>
    </location>
</feature>
<feature type="region of interest" description="Disordered" evidence="2">
    <location>
        <begin position="188"/>
        <end position="235"/>
    </location>
</feature>
<feature type="signal peptide" evidence="3">
    <location>
        <begin position="1"/>
        <end position="19"/>
    </location>
</feature>
<sequence>MRFIFVCALAFAICSPLLARPSAWFDGNDHGDDYDDDLLFGLGGNVQYDDDLNGWDELLREILATDESVEEEAVEDAGRKSEEERNMLTIDPNVIARSTSEEEDEVKETGSGSKDDSVKSEEDTLSNWDKLLEEMTPFVPYTFDDSSSEEENENNRDVVKFVGLNGDDEDKLSEKDFVKSHYYTVDQDADNVPTKQEMVSEEGVEPMKPEIKEQLTQDPLATEGAEQPKESSQETANGRVIFRAHFGFNPENYILFRILGNQENFSQETEKFQFEEVDDNEEDHDEVFNDENDENTPNTQDELLELSKTTEITPPQQQPKLDLLKEVSSSGSQSTVLTNEYFDNMLDLEFAQNEIDVALESLQTTNMKLYYQLLAAHGNSHREYNGHESKQIQTEIAEMLSQLDKAREKLLELKDLEKKRNYHLLLEALIREIYGEK</sequence>
<keyword evidence="1" id="KW-0175">Coiled coil</keyword>
<keyword evidence="3" id="KW-0732">Signal</keyword>
<dbReference type="AlphaFoldDB" id="T1PHA9"/>
<protein>
    <submittedName>
        <fullName evidence="4">Uncharacterized protein</fullName>
    </submittedName>
</protein>
<proteinExistence type="evidence at transcript level"/>
<dbReference type="EMBL" id="KA647495">
    <property type="protein sequence ID" value="AFP62124.1"/>
    <property type="molecule type" value="mRNA"/>
</dbReference>
<feature type="region of interest" description="Disordered" evidence="2">
    <location>
        <begin position="276"/>
        <end position="298"/>
    </location>
</feature>
<feature type="chain" id="PRO_5004593319" evidence="3">
    <location>
        <begin position="20"/>
        <end position="437"/>
    </location>
</feature>
<evidence type="ECO:0000256" key="3">
    <source>
        <dbReference type="SAM" id="SignalP"/>
    </source>
</evidence>
<name>T1PHA9_MUSDO</name>
<evidence type="ECO:0000256" key="1">
    <source>
        <dbReference type="SAM" id="Coils"/>
    </source>
</evidence>
<feature type="coiled-coil region" evidence="1">
    <location>
        <begin position="389"/>
        <end position="416"/>
    </location>
</feature>
<evidence type="ECO:0000313" key="4">
    <source>
        <dbReference type="EMBL" id="AFP62124.1"/>
    </source>
</evidence>
<evidence type="ECO:0000256" key="2">
    <source>
        <dbReference type="SAM" id="MobiDB-lite"/>
    </source>
</evidence>
<reference evidence="4" key="1">
    <citation type="submission" date="2012-08" db="EMBL/GenBank/DDBJ databases">
        <title>Transcriptome of adult Musca domestica launches a platform for comparative house fly gene expression and characterization of differential gene expression among resistant and susceptible house flies.</title>
        <authorList>
            <person name="Liu N."/>
            <person name="Zhang L."/>
            <person name="Li M."/>
            <person name="Reid W."/>
        </authorList>
    </citation>
    <scope>NUCLEOTIDE SEQUENCE</scope>
    <source>
        <strain evidence="4">ALHF</strain>
        <tissue evidence="4">Whole body</tissue>
    </source>
</reference>
<feature type="compositionally biased region" description="Acidic residues" evidence="2">
    <location>
        <begin position="276"/>
        <end position="294"/>
    </location>
</feature>
<feature type="compositionally biased region" description="Basic and acidic residues" evidence="2">
    <location>
        <begin position="205"/>
        <end position="215"/>
    </location>
</feature>
<organism evidence="4">
    <name type="scientific">Musca domestica</name>
    <name type="common">House fly</name>
    <dbReference type="NCBI Taxonomy" id="7370"/>
    <lineage>
        <taxon>Eukaryota</taxon>
        <taxon>Metazoa</taxon>
        <taxon>Ecdysozoa</taxon>
        <taxon>Arthropoda</taxon>
        <taxon>Hexapoda</taxon>
        <taxon>Insecta</taxon>
        <taxon>Pterygota</taxon>
        <taxon>Neoptera</taxon>
        <taxon>Endopterygota</taxon>
        <taxon>Diptera</taxon>
        <taxon>Brachycera</taxon>
        <taxon>Muscomorpha</taxon>
        <taxon>Muscoidea</taxon>
        <taxon>Muscidae</taxon>
        <taxon>Musca</taxon>
    </lineage>
</organism>
<accession>T1PHA9</accession>